<dbReference type="EMBL" id="JAVBVO010000003">
    <property type="protein sequence ID" value="MDZ5759728.1"/>
    <property type="molecule type" value="Genomic_DNA"/>
</dbReference>
<evidence type="ECO:0000256" key="1">
    <source>
        <dbReference type="SAM" id="Phobius"/>
    </source>
</evidence>
<evidence type="ECO:0000313" key="2">
    <source>
        <dbReference type="EMBL" id="MDZ5759728.1"/>
    </source>
</evidence>
<evidence type="ECO:0000313" key="3">
    <source>
        <dbReference type="Proteomes" id="UP001290462"/>
    </source>
</evidence>
<accession>A0AAW9JVU0</accession>
<gene>
    <name evidence="2" type="ORF">RAK27_13780</name>
</gene>
<organism evidence="2 3">
    <name type="scientific">Carnobacterium maltaromaticum</name>
    <name type="common">Carnobacterium piscicola</name>
    <dbReference type="NCBI Taxonomy" id="2751"/>
    <lineage>
        <taxon>Bacteria</taxon>
        <taxon>Bacillati</taxon>
        <taxon>Bacillota</taxon>
        <taxon>Bacilli</taxon>
        <taxon>Lactobacillales</taxon>
        <taxon>Carnobacteriaceae</taxon>
        <taxon>Carnobacterium</taxon>
    </lineage>
</organism>
<feature type="transmembrane region" description="Helical" evidence="1">
    <location>
        <begin position="16"/>
        <end position="34"/>
    </location>
</feature>
<keyword evidence="1" id="KW-0472">Membrane</keyword>
<dbReference type="RefSeq" id="WP_201730032.1">
    <property type="nucleotide sequence ID" value="NZ_CAJGUR010000003.1"/>
</dbReference>
<keyword evidence="1" id="KW-0812">Transmembrane</keyword>
<proteinExistence type="predicted"/>
<comment type="caution">
    <text evidence="2">The sequence shown here is derived from an EMBL/GenBank/DDBJ whole genome shotgun (WGS) entry which is preliminary data.</text>
</comment>
<keyword evidence="1" id="KW-1133">Transmembrane helix</keyword>
<protein>
    <submittedName>
        <fullName evidence="2">Uncharacterized protein</fullName>
    </submittedName>
</protein>
<dbReference type="AlphaFoldDB" id="A0AAW9JVU0"/>
<name>A0AAW9JVU0_CARML</name>
<sequence>MENNKQTIEKSKKKKWLVLLLLLLTFLAGGLYFMNRSNEPVGLMSKELLPPVGDASDRPIGEQAQELADANYFTLTINPLAQFVDGSSEGTLQIINPETNVYPISVVVTLDETGEEIYVSGAIQPNQEVNKVRLLSPLEGGEHPATATVSIFNPETLEKQGATQAALTISIEN</sequence>
<dbReference type="Proteomes" id="UP001290462">
    <property type="component" value="Unassembled WGS sequence"/>
</dbReference>
<reference evidence="2" key="1">
    <citation type="submission" date="2023-08" db="EMBL/GenBank/DDBJ databases">
        <title>Genomic characterization of piscicolin 126 produced by Carnobacterium maltaromaticum CM22 strain isolated from salmon (Salmo salar).</title>
        <authorList>
            <person name="Gonzalez-Gragera E."/>
            <person name="Garcia-Lopez J.D."/>
            <person name="Teso-Perez C."/>
            <person name="Gimenez-Hernandez I."/>
            <person name="Peralta-Sanchez J.M."/>
            <person name="Valdivia E."/>
            <person name="Montalban-Lopez M."/>
            <person name="Martin-Platero A.M."/>
            <person name="Banos A."/>
            <person name="Martinez-Bueno M."/>
        </authorList>
    </citation>
    <scope>NUCLEOTIDE SEQUENCE</scope>
    <source>
        <strain evidence="2">CM22</strain>
    </source>
</reference>